<feature type="domain" description="Ig-like" evidence="2">
    <location>
        <begin position="1241"/>
        <end position="1320"/>
    </location>
</feature>
<dbReference type="Pfam" id="PF13585">
    <property type="entry name" value="CHU_C"/>
    <property type="match status" value="1"/>
</dbReference>
<evidence type="ECO:0000313" key="3">
    <source>
        <dbReference type="EMBL" id="TXD88528.1"/>
    </source>
</evidence>
<organism evidence="3 4">
    <name type="scientific">Subsaximicrobium wynnwilliamsii</name>
    <dbReference type="NCBI Taxonomy" id="291179"/>
    <lineage>
        <taxon>Bacteria</taxon>
        <taxon>Pseudomonadati</taxon>
        <taxon>Bacteroidota</taxon>
        <taxon>Flavobacteriia</taxon>
        <taxon>Flavobacteriales</taxon>
        <taxon>Flavobacteriaceae</taxon>
        <taxon>Subsaximicrobium</taxon>
    </lineage>
</organism>
<accession>A0A5C6ZFX7</accession>
<sequence length="1418" mass="145212">MKARPYRLKSYPKVSVFILFLIAFGSQIANAQCPTVTNPTQTFCDVESVLIGDLVATDNGGGIVWYESATSTTPIPNNAGLNNNEDYYAGDTSGSCANRQRVDVIIFGPPSGQNFQGVCLDNPSNATVADLVANGNDVRWYSAPAGGTALSSSAVLMDNSIYYADQANPNSGCRTSRLSVLVNVGSTPVPEGDTTQDFCVTPTSIPTVGDLVASGMNNWYPSLSSALPLALETPLENGRTYYATTVDPPCESTARLAVFVTFTNRPDPGTNGNVDLCENNATVDLFSILGGTPDSGGIWSPTLTSGTGVFDPALDPEGVYTYSLAAEAPCEATSANVTVSLVPQPIAGNDGAITLCSDGETVNLFESLGGNPQPGGTWSPALNSGSGIFNPATDPEGVYTYTVSGTAPCDDVTANVTVSVGILPIAGSSASIEICDNIATIDLFNSLGGNPDVGGTWSPALASGSGVFDPSIDAEGTYTYTVLGTAPCPNASATVTLTITEFPDAGTNGAIELCSDDATVNLFNSLGGTPEAGGTWSPALSSGTGLFDPSVDAQGNYTYTLAGTAPCPNATAVVSVSVIVAPNPGENASVEICGDNETIDLFNSLGSSADTGGTWSPSLNSGTGIFDPSIDAEGTYTYTLLGTAPCSDASANVTVTIVPFLDAGLNGNITLCTNDAPVNLFNSLNGTPQNGGTWSPSLNSGSGLFNPSIDAEGTYTYTQTGTASCPDASAQVTVSLEVVPDAGQNGSLQLCGDSAVVNLFDSLGGTPDGGGTWSPALSSGTGFFDPNVDAEGVYTYTQLSPTALCDDDIATVTVSISEESDAGENASVTICTNTGAMDLFNSLGGTPQAGGTWSPTLNSGSGLFDPALDAEGVYTYTITGISPCPDDSATVNVSIETVPDAGLDGSLQLCSDNAPVNLFDSLGGTPEAGGTWTPTLTSGTGVFDPNSDTQGSYTYTISSVSGACPDNSAIVTVTVTEAADAGLDAAIDLCSNVTSVDLFNSLGGTPEPGGVWSPTLASGAGIFNPNLDPAGTYTYTIIGTAPCSEVSANVTVSIQPLPNAGNDLTLDVCRDGVPVDLFEELEAAEPGGIWTPALDSGTGVFDPLVDTAGTYTYTVTSSSCLLSDEASVVVILKDSPDVTGAILATDLNLCLGSSAVAIVIGATQLADGVYTIVYQLTGANTATNVVNITVEGGNSTFTIADANFENAGLTTVTVTGFFFAGENCTGDVSLIDAISVNIQDPETPQLIAGGATFCSEDNPNPTIADLTGNIVQSGSILWYDLPENGTAYTMTDALVDGQTYYATLVTANGCESSVRLEVTVSSSTCIKELTIPDGFSPNGDGINDDFHIVNLETLFPNFKLSVFNRYGNILYEGNSSSQRWDGTSRKGDSILPVGVYFYILEFNDGERSPQQGRVYLSR</sequence>
<protein>
    <submittedName>
        <fullName evidence="3">Gliding motility-associated C-terminal domain-containing protein</fullName>
    </submittedName>
</protein>
<dbReference type="InterPro" id="IPR044023">
    <property type="entry name" value="Ig_7"/>
</dbReference>
<dbReference type="Proteomes" id="UP000321578">
    <property type="component" value="Unassembled WGS sequence"/>
</dbReference>
<proteinExistence type="predicted"/>
<name>A0A5C6ZFX7_9FLAO</name>
<dbReference type="OrthoDB" id="1236981at2"/>
<feature type="chain" id="PRO_5022879902" evidence="1">
    <location>
        <begin position="32"/>
        <end position="1418"/>
    </location>
</feature>
<dbReference type="EMBL" id="VORO01000013">
    <property type="protein sequence ID" value="TXD88528.1"/>
    <property type="molecule type" value="Genomic_DNA"/>
</dbReference>
<keyword evidence="1" id="KW-0732">Signal</keyword>
<evidence type="ECO:0000259" key="2">
    <source>
        <dbReference type="Pfam" id="PF19081"/>
    </source>
</evidence>
<comment type="caution">
    <text evidence="3">The sequence shown here is derived from an EMBL/GenBank/DDBJ whole genome shotgun (WGS) entry which is preliminary data.</text>
</comment>
<dbReference type="RefSeq" id="WP_147086896.1">
    <property type="nucleotide sequence ID" value="NZ_VORM01000013.1"/>
</dbReference>
<evidence type="ECO:0000256" key="1">
    <source>
        <dbReference type="SAM" id="SignalP"/>
    </source>
</evidence>
<reference evidence="3 4" key="1">
    <citation type="submission" date="2019-08" db="EMBL/GenBank/DDBJ databases">
        <title>Genomes of Subsaximicrobium wynnwilliamsii strains.</title>
        <authorList>
            <person name="Bowman J.P."/>
        </authorList>
    </citation>
    <scope>NUCLEOTIDE SEQUENCE [LARGE SCALE GENOMIC DNA]</scope>
    <source>
        <strain evidence="3 4">2-80-2</strain>
    </source>
</reference>
<dbReference type="InterPro" id="IPR026341">
    <property type="entry name" value="T9SS_type_B"/>
</dbReference>
<dbReference type="Pfam" id="PF19081">
    <property type="entry name" value="Ig_7"/>
    <property type="match status" value="1"/>
</dbReference>
<keyword evidence="4" id="KW-1185">Reference proteome</keyword>
<feature type="signal peptide" evidence="1">
    <location>
        <begin position="1"/>
        <end position="31"/>
    </location>
</feature>
<gene>
    <name evidence="3" type="ORF">ESY86_12355</name>
</gene>
<dbReference type="NCBIfam" id="TIGR04131">
    <property type="entry name" value="Bac_Flav_CTERM"/>
    <property type="match status" value="1"/>
</dbReference>
<evidence type="ECO:0000313" key="4">
    <source>
        <dbReference type="Proteomes" id="UP000321578"/>
    </source>
</evidence>